<reference evidence="4" key="1">
    <citation type="submission" date="2016-04" db="UniProtKB">
        <authorList>
            <consortium name="WormBaseParasite"/>
        </authorList>
    </citation>
    <scope>IDENTIFICATION</scope>
</reference>
<organism evidence="3 4">
    <name type="scientific">Syphacia muris</name>
    <dbReference type="NCBI Taxonomy" id="451379"/>
    <lineage>
        <taxon>Eukaryota</taxon>
        <taxon>Metazoa</taxon>
        <taxon>Ecdysozoa</taxon>
        <taxon>Nematoda</taxon>
        <taxon>Chromadorea</taxon>
        <taxon>Rhabditida</taxon>
        <taxon>Spirurina</taxon>
        <taxon>Oxyuridomorpha</taxon>
        <taxon>Oxyuroidea</taxon>
        <taxon>Oxyuridae</taxon>
        <taxon>Syphacia</taxon>
    </lineage>
</organism>
<evidence type="ECO:0000313" key="4">
    <source>
        <dbReference type="WBParaSite" id="SMUV_0000530101-mRNA-1"/>
    </source>
</evidence>
<dbReference type="STRING" id="451379.A0A0N5AL93"/>
<sequence>MVLLTVSIAIIFIFLLYRYSGWGFSYILARFFGCNFVRFGKFGFLYLSNVKLCLHNDFVIEVDDLKLSTALFASSFTRPFLLSAGDIRVEGTIPVEKSSASKKQIEFKLSPGFERCIHWLQYISVVIRTARIAFLDVVPGCLLHSTFETLHMDIFRNREGYAFELKFFKRIQLELMCRLAQAKLFERSSFHASALFEVSLGGTVSLDFSVTDKTLKRIGISVGNPEVNVCDGLFKHFGNTASKQKQRNSSGDDGSLGGTSSRLALTQVLPDVKLDITSFTFNFMANLGDSRNKEHTLSTTMSSITASVDESSRFSVALANLNVVGFSPRSNFKCMDFVINFNKSFSDIVTVVMSFDVRVFNPRCTVCLNDLAFWVSYEKEIQKLIYGCSSETESSLDLIEHAAQETERSVNLKDATHYLVSMSAEINGLHCCLIPVDGRDIDIGIDIITFASVNNFSNAELGVEFLRVHYGCVNEDAGCFSFGRHNWGTPIALCAGLAQYTTNSERHHLVVELDEGHIEYADDFAQQVAQFVSILFSSDNVDNNEKFSQMDSRNNLKTEFIIQLSAQKLIVFLVAQQASFVFISMEHVLLNSTSDPLSTSVSIGELYLGQHQVTNAEFSLLDVKAEEEFGKCDSLIICSSSTPLCCDFMIRGEAPVLLIWDPLIHIILLETYWSFKKARALCLRKQLFEKSSFKTYRLRIESQNPVTFKFRLPRNHIMQWEVVSLLFQRNDQISFIFPHFIVRMDDNPIVTLEEFKVYRHPVDAKMDLGRAEFQNLIDRTNKAWIWTAESVLFIFPYGYDFAACFDEVINSWKWIKLVHGIKPKPFTVNSPLPSDLSFSIKKALFQINDDPFEVQLHSNYELMADEVYECERRRQMLDQRLETRKQWPLLPGTATDEIRRSLLEKNAEIYIERSKKSPPLRNHLLQWTMCNLEIRAYADRSVHGKDNCVRLMESFNPEAAFPPEGMEFSTLWARAIELDFDEFKVQFRDYPFPYMFMQDGHFWGRLFFIALGLFLGSRSIRNCSVMLPAPWNEYIINRNMCPLKFYYDLECEVEKIWGTYGPCWEPCLSMISLCWNCISAPSRDPSVPLPIWDKIRLLFHGRLSMLCKQFDTFLLASTDPYNSTERLEISWKNFEFDWTSGQFLVQTDVSAVARTASKYDECRVLYLPGFKFSVVLKWKCNGNEHDHHSAFPYAPDKLPEYSSTNHEHDSYHNFRSLCLDVSINCEVKMPSDLKSYNEFPHVLLYANTFRWLDFLKNTMTTVNRPIKRGPLFGSHSFGKLQLSRHFRHIRIDLTLPKFLFCYRMSFSSTRGFRLIGENLHLLSSLELQFVENESLSQVVFLELHHIKQIFFHLLLFKAVFTLKDGVRRRRLAKWSISYVSADLSNVQIVLFGDNPEIENGVSNTMDDTHSFFLGLNRLTYTREPTKEQRTRFSQTDSETNVGTSAVHRLAIHDLRASWTPENRDTCLAIADGIQRAHMLRKILSTNALKAFSVEDVLVLFFYIYLYGIELRSRFGSDGRIIEENDLLQKLIDEAGTKLMAYSEELAMKPCTAKEVPSNMLHGIALCSADDVFLTNWQIDLINSQVVLCGEESNGFILLTATRASVTQRIHLPVWKKSQLLAKRSWCAVLSGMQYFAPLILNNHSTCSSPAMQNKENNFRWLPKEVIEEKACSDPNISDRLDNFINTGEAVGGVVADKAGNLHSETKSQLQRVVSRCSCQIYFCYFSDTFDLDMENMPIPIDDFYEADKAWRLQEPVDCFTLKHNMLEVSTNSAQYEMAMNIINRLVLFVDPRKQELEGRRQHLRFENQLKSVEEVSQSIASMQAELRDIIANIRMYERQSYFLNQQFVDNPCDLIASETSQYFTDEINRLKREQLTLTDELAMTISYFKEKQVERMRQLVDSEQNPVELVSRRFEVCFEDCIWRLTESDGQIGLAKMQIRNFLYTRIARIDNSGEHLLEIGTVKVTNLLPDSVYKHVLQLQSTSKNKKDREDEEDSQSIELRPSIRLLCRDSPPGCCFSVGGICVKEHFEVNVSPMVAQITYRFFMKIMVFFFPGRNIVKADQQILDSDDQQMTPVSFHIKFSRNSNASLSVRQLIRDAMNGSFRKVTETSRSRDDIDRMKERAQQNNLFCYIKIPPVSFLVSYKGNKDKNLGDVDRFQFSFPLCEFHEKNWTWLDLALAVKQRCKKALIQQYMKQKLLRNRRNGAEGETTEIDEEEKKRVVLGLVMFPDKEKKNV</sequence>
<dbReference type="InterPro" id="IPR045167">
    <property type="entry name" value="Hobbit"/>
</dbReference>
<dbReference type="Proteomes" id="UP000046393">
    <property type="component" value="Unplaced"/>
</dbReference>
<evidence type="ECO:0000259" key="2">
    <source>
        <dbReference type="SMART" id="SM01214"/>
    </source>
</evidence>
<accession>A0A0N5AL93</accession>
<proteinExistence type="predicted"/>
<feature type="domain" description="FMP27/BLTP2/Hobbit GFWDK motif-containing RBG unit" evidence="2">
    <location>
        <begin position="989"/>
        <end position="1123"/>
    </location>
</feature>
<name>A0A0N5AL93_9BILA</name>
<dbReference type="PANTHER" id="PTHR15678">
    <property type="entry name" value="ANTIGEN MLAA-22-RELATED"/>
    <property type="match status" value="1"/>
</dbReference>
<dbReference type="InterPro" id="IPR019441">
    <property type="entry name" value="FMP27/BLTP2/Hobbit_GFWDK_RBG"/>
</dbReference>
<keyword evidence="3" id="KW-1185">Reference proteome</keyword>
<protein>
    <submittedName>
        <fullName evidence="4">Fmp27_GFWDK domain-containing protein</fullName>
    </submittedName>
</protein>
<dbReference type="WBParaSite" id="SMUV_0000530101-mRNA-1">
    <property type="protein sequence ID" value="SMUV_0000530101-mRNA-1"/>
    <property type="gene ID" value="SMUV_0000530101"/>
</dbReference>
<feature type="coiled-coil region" evidence="1">
    <location>
        <begin position="1812"/>
        <end position="1839"/>
    </location>
</feature>
<evidence type="ECO:0000256" key="1">
    <source>
        <dbReference type="SAM" id="Coils"/>
    </source>
</evidence>
<dbReference type="Pfam" id="PF10344">
    <property type="entry name" value="Hobbit"/>
    <property type="match status" value="1"/>
</dbReference>
<evidence type="ECO:0000313" key="3">
    <source>
        <dbReference type="Proteomes" id="UP000046393"/>
    </source>
</evidence>
<dbReference type="SMART" id="SM01214">
    <property type="entry name" value="Fmp27_GFWDK"/>
    <property type="match status" value="1"/>
</dbReference>
<keyword evidence="1" id="KW-0175">Coiled coil</keyword>
<dbReference type="PANTHER" id="PTHR15678:SF6">
    <property type="entry name" value="BRIDGE-LIKE LIPID TRANSFER PROTEIN FAMILY MEMBER 2"/>
    <property type="match status" value="1"/>
</dbReference>